<reference evidence="2" key="1">
    <citation type="journal article" date="2023" name="G3 (Bethesda)">
        <title>Genome assembly and association tests identify interacting loci associated with vigor, precocity, and sex in interspecific pistachio rootstocks.</title>
        <authorList>
            <person name="Palmer W."/>
            <person name="Jacygrad E."/>
            <person name="Sagayaradj S."/>
            <person name="Cavanaugh K."/>
            <person name="Han R."/>
            <person name="Bertier L."/>
            <person name="Beede B."/>
            <person name="Kafkas S."/>
            <person name="Golino D."/>
            <person name="Preece J."/>
            <person name="Michelmore R."/>
        </authorList>
    </citation>
    <scope>NUCLEOTIDE SEQUENCE [LARGE SCALE GENOMIC DNA]</scope>
</reference>
<dbReference type="EMBL" id="CM047750">
    <property type="protein sequence ID" value="KAJ0006680.1"/>
    <property type="molecule type" value="Genomic_DNA"/>
</dbReference>
<organism evidence="1 2">
    <name type="scientific">Pistacia integerrima</name>
    <dbReference type="NCBI Taxonomy" id="434235"/>
    <lineage>
        <taxon>Eukaryota</taxon>
        <taxon>Viridiplantae</taxon>
        <taxon>Streptophyta</taxon>
        <taxon>Embryophyta</taxon>
        <taxon>Tracheophyta</taxon>
        <taxon>Spermatophyta</taxon>
        <taxon>Magnoliopsida</taxon>
        <taxon>eudicotyledons</taxon>
        <taxon>Gunneridae</taxon>
        <taxon>Pentapetalae</taxon>
        <taxon>rosids</taxon>
        <taxon>malvids</taxon>
        <taxon>Sapindales</taxon>
        <taxon>Anacardiaceae</taxon>
        <taxon>Pistacia</taxon>
    </lineage>
</organism>
<dbReference type="Proteomes" id="UP001163603">
    <property type="component" value="Chromosome 15"/>
</dbReference>
<keyword evidence="2" id="KW-1185">Reference proteome</keyword>
<comment type="caution">
    <text evidence="1">The sequence shown here is derived from an EMBL/GenBank/DDBJ whole genome shotgun (WGS) entry which is preliminary data.</text>
</comment>
<gene>
    <name evidence="1" type="ORF">Pint_30626</name>
</gene>
<name>A0ACC0WYA2_9ROSI</name>
<evidence type="ECO:0000313" key="2">
    <source>
        <dbReference type="Proteomes" id="UP001163603"/>
    </source>
</evidence>
<accession>A0ACC0WYA2</accession>
<protein>
    <submittedName>
        <fullName evidence="1">Uncharacterized protein</fullName>
    </submittedName>
</protein>
<sequence length="172" mass="19452">MVFESYGVEKYYDSFNESSTYLLRLMKYRLPETNEPNLGCDVHTDKSFITILHQNEVNGLEIKTQDGDWIGFDPTPSSFIVMAGDALLAWSNGRIHSAVHRVVMNGKKPRYSVGLFTYNEGIINIPEELADDQHPLQFKPFDHFGLLRFFVTAEGSTAECTVKAYCGVLNVC</sequence>
<proteinExistence type="predicted"/>
<evidence type="ECO:0000313" key="1">
    <source>
        <dbReference type="EMBL" id="KAJ0006680.1"/>
    </source>
</evidence>